<keyword evidence="1" id="KW-0472">Membrane</keyword>
<dbReference type="EMBL" id="KV875161">
    <property type="protein sequence ID" value="OIW22129.1"/>
    <property type="molecule type" value="Genomic_DNA"/>
</dbReference>
<evidence type="ECO:0000256" key="1">
    <source>
        <dbReference type="SAM" id="Phobius"/>
    </source>
</evidence>
<keyword evidence="3" id="KW-1185">Reference proteome</keyword>
<accession>A0A1J7ILX0</accession>
<dbReference type="AlphaFoldDB" id="A0A1J7ILX0"/>
<keyword evidence="1" id="KW-0812">Transmembrane</keyword>
<protein>
    <submittedName>
        <fullName evidence="2">Uncharacterized protein</fullName>
    </submittedName>
</protein>
<dbReference type="InParanoid" id="A0A1J7ILX0"/>
<evidence type="ECO:0000313" key="3">
    <source>
        <dbReference type="Proteomes" id="UP000182658"/>
    </source>
</evidence>
<evidence type="ECO:0000313" key="2">
    <source>
        <dbReference type="EMBL" id="OIW22129.1"/>
    </source>
</evidence>
<sequence length="93" mass="9981">MRLNGASGSLDSRLGQRRAAVASILIAAAVVALAIADVVAVADKNQSELLRRTCVATVAALQQPTALSEREQKLAKESEELWEVINEQRALQK</sequence>
<reference evidence="2 3" key="1">
    <citation type="submission" date="2016-10" db="EMBL/GenBank/DDBJ databases">
        <title>Draft genome sequence of Coniochaeta ligniaria NRRL30616, a lignocellulolytic fungus for bioabatement of inhibitors in plant biomass hydrolysates.</title>
        <authorList>
            <consortium name="DOE Joint Genome Institute"/>
            <person name="Jimenez D.J."/>
            <person name="Hector R.E."/>
            <person name="Riley R."/>
            <person name="Sun H."/>
            <person name="Grigoriev I.V."/>
            <person name="Van Elsas J.D."/>
            <person name="Nichols N.N."/>
        </authorList>
    </citation>
    <scope>NUCLEOTIDE SEQUENCE [LARGE SCALE GENOMIC DNA]</scope>
    <source>
        <strain evidence="2 3">NRRL 30616</strain>
    </source>
</reference>
<feature type="transmembrane region" description="Helical" evidence="1">
    <location>
        <begin position="20"/>
        <end position="42"/>
    </location>
</feature>
<gene>
    <name evidence="2" type="ORF">CONLIGDRAFT_687843</name>
</gene>
<name>A0A1J7ILX0_9PEZI</name>
<keyword evidence="1" id="KW-1133">Transmembrane helix</keyword>
<organism evidence="2 3">
    <name type="scientific">Coniochaeta ligniaria NRRL 30616</name>
    <dbReference type="NCBI Taxonomy" id="1408157"/>
    <lineage>
        <taxon>Eukaryota</taxon>
        <taxon>Fungi</taxon>
        <taxon>Dikarya</taxon>
        <taxon>Ascomycota</taxon>
        <taxon>Pezizomycotina</taxon>
        <taxon>Sordariomycetes</taxon>
        <taxon>Sordariomycetidae</taxon>
        <taxon>Coniochaetales</taxon>
        <taxon>Coniochaetaceae</taxon>
        <taxon>Coniochaeta</taxon>
    </lineage>
</organism>
<dbReference type="Proteomes" id="UP000182658">
    <property type="component" value="Unassembled WGS sequence"/>
</dbReference>
<proteinExistence type="predicted"/>